<organism evidence="3 4">
    <name type="scientific">Eruca vesicaria subsp. sativa</name>
    <name type="common">Garden rocket</name>
    <name type="synonym">Eruca sativa</name>
    <dbReference type="NCBI Taxonomy" id="29727"/>
    <lineage>
        <taxon>Eukaryota</taxon>
        <taxon>Viridiplantae</taxon>
        <taxon>Streptophyta</taxon>
        <taxon>Embryophyta</taxon>
        <taxon>Tracheophyta</taxon>
        <taxon>Spermatophyta</taxon>
        <taxon>Magnoliopsida</taxon>
        <taxon>eudicotyledons</taxon>
        <taxon>Gunneridae</taxon>
        <taxon>Pentapetalae</taxon>
        <taxon>rosids</taxon>
        <taxon>malvids</taxon>
        <taxon>Brassicales</taxon>
        <taxon>Brassicaceae</taxon>
        <taxon>Brassiceae</taxon>
        <taxon>Eruca</taxon>
    </lineage>
</organism>
<dbReference type="Pfam" id="PF02140">
    <property type="entry name" value="SUEL_Lectin"/>
    <property type="match status" value="1"/>
</dbReference>
<protein>
    <recommendedName>
        <fullName evidence="2">SUEL-type lectin domain-containing protein</fullName>
    </recommendedName>
</protein>
<evidence type="ECO:0000313" key="4">
    <source>
        <dbReference type="Proteomes" id="UP001642260"/>
    </source>
</evidence>
<reference evidence="3 4" key="1">
    <citation type="submission" date="2022-03" db="EMBL/GenBank/DDBJ databases">
        <authorList>
            <person name="Macdonald S."/>
            <person name="Ahmed S."/>
            <person name="Newling K."/>
        </authorList>
    </citation>
    <scope>NUCLEOTIDE SEQUENCE [LARGE SCALE GENOMIC DNA]</scope>
</reference>
<name>A0ABC8JBE6_ERUVS</name>
<dbReference type="InterPro" id="IPR043159">
    <property type="entry name" value="Lectin_gal-bd_sf"/>
</dbReference>
<keyword evidence="4" id="KW-1185">Reference proteome</keyword>
<evidence type="ECO:0000313" key="3">
    <source>
        <dbReference type="EMBL" id="CAH8320526.1"/>
    </source>
</evidence>
<accession>A0ABC8JBE6</accession>
<evidence type="ECO:0000259" key="2">
    <source>
        <dbReference type="PROSITE" id="PS50228"/>
    </source>
</evidence>
<dbReference type="Proteomes" id="UP001642260">
    <property type="component" value="Unassembled WGS sequence"/>
</dbReference>
<dbReference type="InterPro" id="IPR000922">
    <property type="entry name" value="Lectin_gal-bd_dom"/>
</dbReference>
<sequence>MDILHSRSRGYILLLVLSYFSVFGLVSSLNISNDARGSKGDDDDIPFIPEYGSTDYGTDTGKEYIVCTESNITAPWRVACEKTSKDNDVKTSKDKDVKTSKDVITKINFADYGNPSGKCEHYRHGKCGSPYAMKIAKKNCLGKHRCAFVVTDEMFGQSHCTKDIKLFVQMTCTRRA</sequence>
<evidence type="ECO:0000256" key="1">
    <source>
        <dbReference type="SAM" id="Phobius"/>
    </source>
</evidence>
<keyword evidence="1" id="KW-0472">Membrane</keyword>
<dbReference type="Gene3D" id="2.60.120.740">
    <property type="match status" value="1"/>
</dbReference>
<comment type="caution">
    <text evidence="3">The sequence shown here is derived from an EMBL/GenBank/DDBJ whole genome shotgun (WGS) entry which is preliminary data.</text>
</comment>
<feature type="transmembrane region" description="Helical" evidence="1">
    <location>
        <begin position="12"/>
        <end position="31"/>
    </location>
</feature>
<dbReference type="AlphaFoldDB" id="A0ABC8JBE6"/>
<dbReference type="CDD" id="cd22842">
    <property type="entry name" value="Gal_Rha_Lectin_BGal"/>
    <property type="match status" value="1"/>
</dbReference>
<dbReference type="EMBL" id="CAKOAT010093599">
    <property type="protein sequence ID" value="CAH8320526.1"/>
    <property type="molecule type" value="Genomic_DNA"/>
</dbReference>
<keyword evidence="1" id="KW-1133">Transmembrane helix</keyword>
<feature type="domain" description="SUEL-type lectin" evidence="2">
    <location>
        <begin position="96"/>
        <end position="173"/>
    </location>
</feature>
<keyword evidence="1" id="KW-0812">Transmembrane</keyword>
<dbReference type="PROSITE" id="PS50228">
    <property type="entry name" value="SUEL_LECTIN"/>
    <property type="match status" value="1"/>
</dbReference>
<gene>
    <name evidence="3" type="ORF">ERUC_LOCUS9077</name>
</gene>
<proteinExistence type="predicted"/>